<dbReference type="InterPro" id="IPR036291">
    <property type="entry name" value="NAD(P)-bd_dom_sf"/>
</dbReference>
<dbReference type="Pfam" id="PF00389">
    <property type="entry name" value="2-Hacid_dh"/>
    <property type="match status" value="1"/>
</dbReference>
<dbReference type="SUPFAM" id="SSF51735">
    <property type="entry name" value="NAD(P)-binding Rossmann-fold domains"/>
    <property type="match status" value="1"/>
</dbReference>
<dbReference type="RefSeq" id="WP_108738181.1">
    <property type="nucleotide sequence ID" value="NZ_CP020919.1"/>
</dbReference>
<gene>
    <name evidence="7" type="ORF">FK004_16280</name>
</gene>
<feature type="domain" description="D-isomer specific 2-hydroxyacid dehydrogenase NAD-binding" evidence="6">
    <location>
        <begin position="107"/>
        <end position="294"/>
    </location>
</feature>
<dbReference type="InterPro" id="IPR050418">
    <property type="entry name" value="D-iso_2-hydroxyacid_DH_PdxB"/>
</dbReference>
<dbReference type="GO" id="GO:0051287">
    <property type="term" value="F:NAD binding"/>
    <property type="evidence" value="ECO:0007669"/>
    <property type="project" value="InterPro"/>
</dbReference>
<dbReference type="PANTHER" id="PTHR43761:SF1">
    <property type="entry name" value="D-ISOMER SPECIFIC 2-HYDROXYACID DEHYDROGENASE CATALYTIC DOMAIN-CONTAINING PROTEIN-RELATED"/>
    <property type="match status" value="1"/>
</dbReference>
<comment type="similarity">
    <text evidence="1 4">Belongs to the D-isomer specific 2-hydroxyacid dehydrogenase family.</text>
</comment>
<dbReference type="EMBL" id="CP020919">
    <property type="protein sequence ID" value="AWG26671.1"/>
    <property type="molecule type" value="Genomic_DNA"/>
</dbReference>
<keyword evidence="8" id="KW-1185">Reference proteome</keyword>
<evidence type="ECO:0000256" key="1">
    <source>
        <dbReference type="ARBA" id="ARBA00005854"/>
    </source>
</evidence>
<evidence type="ECO:0000259" key="5">
    <source>
        <dbReference type="Pfam" id="PF00389"/>
    </source>
</evidence>
<dbReference type="CDD" id="cd05303">
    <property type="entry name" value="PGDH_2"/>
    <property type="match status" value="1"/>
</dbReference>
<dbReference type="GO" id="GO:0016616">
    <property type="term" value="F:oxidoreductase activity, acting on the CH-OH group of donors, NAD or NADP as acceptor"/>
    <property type="evidence" value="ECO:0007669"/>
    <property type="project" value="InterPro"/>
</dbReference>
<reference evidence="7 8" key="1">
    <citation type="submission" date="2017-04" db="EMBL/GenBank/DDBJ databases">
        <title>Complete genome sequence of Flavobacterium kingsejong AJ004.</title>
        <authorList>
            <person name="Lee P.C."/>
        </authorList>
    </citation>
    <scope>NUCLEOTIDE SEQUENCE [LARGE SCALE GENOMIC DNA]</scope>
    <source>
        <strain evidence="7 8">AJ004</strain>
    </source>
</reference>
<name>A0A2S1LSN2_9FLAO</name>
<keyword evidence="3" id="KW-0520">NAD</keyword>
<protein>
    <submittedName>
        <fullName evidence="7">3-phosphoglycerate dehydrogenase</fullName>
    </submittedName>
</protein>
<dbReference type="Proteomes" id="UP000244677">
    <property type="component" value="Chromosome"/>
</dbReference>
<dbReference type="PANTHER" id="PTHR43761">
    <property type="entry name" value="D-ISOMER SPECIFIC 2-HYDROXYACID DEHYDROGENASE FAMILY PROTEIN (AFU_ORTHOLOGUE AFUA_1G13630)"/>
    <property type="match status" value="1"/>
</dbReference>
<dbReference type="Gene3D" id="3.40.50.720">
    <property type="entry name" value="NAD(P)-binding Rossmann-like Domain"/>
    <property type="match status" value="2"/>
</dbReference>
<proteinExistence type="inferred from homology"/>
<dbReference type="SUPFAM" id="SSF52283">
    <property type="entry name" value="Formate/glycerate dehydrogenase catalytic domain-like"/>
    <property type="match status" value="1"/>
</dbReference>
<dbReference type="Pfam" id="PF02826">
    <property type="entry name" value="2-Hacid_dh_C"/>
    <property type="match status" value="1"/>
</dbReference>
<keyword evidence="2 4" id="KW-0560">Oxidoreductase</keyword>
<organism evidence="7 8">
    <name type="scientific">Flavobacterium kingsejongi</name>
    <dbReference type="NCBI Taxonomy" id="1678728"/>
    <lineage>
        <taxon>Bacteria</taxon>
        <taxon>Pseudomonadati</taxon>
        <taxon>Bacteroidota</taxon>
        <taxon>Flavobacteriia</taxon>
        <taxon>Flavobacteriales</taxon>
        <taxon>Flavobacteriaceae</taxon>
        <taxon>Flavobacterium</taxon>
    </lineage>
</organism>
<evidence type="ECO:0000259" key="6">
    <source>
        <dbReference type="Pfam" id="PF02826"/>
    </source>
</evidence>
<dbReference type="OrthoDB" id="9805416at2"/>
<sequence>MKILANDGISKSGIEALEKGGFEVITTKVAQEQVANFINTNNVSVLLVRSATKVRKDIIDSCPGLKVIGRGGVGMDNIDVEYARSKGIHVINTPASSSESVAELVFAHLFTGVRFLHDSNRNMPLEGDLKFDSLKKAYANGVELRGKTLGIIGFGRIGRAVAKIALGLGMRVIASDKFVGNAEIKVDFYNGQFINVEIITEPIEDIFKHSDFISLHVPAQQDGYVIGKTQFDSMKDGVGIINAARGGIINEVELIAALDSGKVLFAGLDVYETEPTPSVQILMHPKVSLTPHIGAATNEAQDRIGTELAEQIISLLKLDIA</sequence>
<evidence type="ECO:0000313" key="7">
    <source>
        <dbReference type="EMBL" id="AWG26671.1"/>
    </source>
</evidence>
<evidence type="ECO:0000256" key="3">
    <source>
        <dbReference type="ARBA" id="ARBA00023027"/>
    </source>
</evidence>
<evidence type="ECO:0000256" key="4">
    <source>
        <dbReference type="RuleBase" id="RU003719"/>
    </source>
</evidence>
<evidence type="ECO:0000313" key="8">
    <source>
        <dbReference type="Proteomes" id="UP000244677"/>
    </source>
</evidence>
<accession>A0A2S1LSN2</accession>
<feature type="domain" description="D-isomer specific 2-hydroxyacid dehydrogenase catalytic" evidence="5">
    <location>
        <begin position="7"/>
        <end position="317"/>
    </location>
</feature>
<dbReference type="AlphaFoldDB" id="A0A2S1LSN2"/>
<dbReference type="InterPro" id="IPR006139">
    <property type="entry name" value="D-isomer_2_OHA_DH_cat_dom"/>
</dbReference>
<dbReference type="KEGG" id="fki:FK004_16280"/>
<dbReference type="InterPro" id="IPR006140">
    <property type="entry name" value="D-isomer_DH_NAD-bd"/>
</dbReference>
<evidence type="ECO:0000256" key="2">
    <source>
        <dbReference type="ARBA" id="ARBA00023002"/>
    </source>
</evidence>